<dbReference type="RefSeq" id="XP_010494271.1">
    <property type="nucleotide sequence ID" value="XM_010495969.2"/>
</dbReference>
<evidence type="ECO:0000256" key="2">
    <source>
        <dbReference type="SAM" id="Phobius"/>
    </source>
</evidence>
<dbReference type="GeneID" id="104771448"/>
<keyword evidence="2" id="KW-0812">Transmembrane</keyword>
<keyword evidence="2" id="KW-0472">Membrane</keyword>
<reference evidence="4" key="2">
    <citation type="submission" date="2025-08" db="UniProtKB">
        <authorList>
            <consortium name="RefSeq"/>
        </authorList>
    </citation>
    <scope>IDENTIFICATION</scope>
    <source>
        <tissue evidence="4">Leaf</tissue>
    </source>
</reference>
<feature type="transmembrane region" description="Helical" evidence="2">
    <location>
        <begin position="130"/>
        <end position="149"/>
    </location>
</feature>
<feature type="compositionally biased region" description="Basic residues" evidence="1">
    <location>
        <begin position="35"/>
        <end position="47"/>
    </location>
</feature>
<feature type="region of interest" description="Disordered" evidence="1">
    <location>
        <begin position="21"/>
        <end position="68"/>
    </location>
</feature>
<evidence type="ECO:0000313" key="3">
    <source>
        <dbReference type="Proteomes" id="UP000694864"/>
    </source>
</evidence>
<keyword evidence="3" id="KW-1185">Reference proteome</keyword>
<name>A0ABM0Y219_CAMSA</name>
<dbReference type="PANTHER" id="PTHR35830">
    <property type="entry name" value="OS05G0299200 PROTEIN"/>
    <property type="match status" value="1"/>
</dbReference>
<feature type="compositionally biased region" description="Polar residues" evidence="1">
    <location>
        <begin position="50"/>
        <end position="59"/>
    </location>
</feature>
<proteinExistence type="predicted"/>
<organism evidence="3 4">
    <name type="scientific">Camelina sativa</name>
    <name type="common">False flax</name>
    <name type="synonym">Myagrum sativum</name>
    <dbReference type="NCBI Taxonomy" id="90675"/>
    <lineage>
        <taxon>Eukaryota</taxon>
        <taxon>Viridiplantae</taxon>
        <taxon>Streptophyta</taxon>
        <taxon>Embryophyta</taxon>
        <taxon>Tracheophyta</taxon>
        <taxon>Spermatophyta</taxon>
        <taxon>Magnoliopsida</taxon>
        <taxon>eudicotyledons</taxon>
        <taxon>Gunneridae</taxon>
        <taxon>Pentapetalae</taxon>
        <taxon>rosids</taxon>
        <taxon>malvids</taxon>
        <taxon>Brassicales</taxon>
        <taxon>Brassicaceae</taxon>
        <taxon>Camelineae</taxon>
        <taxon>Camelina</taxon>
    </lineage>
</organism>
<dbReference type="PANTHER" id="PTHR35830:SF1">
    <property type="entry name" value="OS05G0299200 PROTEIN"/>
    <property type="match status" value="1"/>
</dbReference>
<reference evidence="3" key="1">
    <citation type="journal article" date="2014" name="Nat. Commun.">
        <title>The emerging biofuel crop Camelina sativa retains a highly undifferentiated hexaploid genome structure.</title>
        <authorList>
            <person name="Kagale S."/>
            <person name="Koh C."/>
            <person name="Nixon J."/>
            <person name="Bollina V."/>
            <person name="Clarke W.E."/>
            <person name="Tuteja R."/>
            <person name="Spillane C."/>
            <person name="Robinson S.J."/>
            <person name="Links M.G."/>
            <person name="Clarke C."/>
            <person name="Higgins E.E."/>
            <person name="Huebert T."/>
            <person name="Sharpe A.G."/>
            <person name="Parkin I.A."/>
        </authorList>
    </citation>
    <scope>NUCLEOTIDE SEQUENCE [LARGE SCALE GENOMIC DNA]</scope>
    <source>
        <strain evidence="3">cv. DH55</strain>
    </source>
</reference>
<sequence>MNMTSSSSSSGSSLPRLCFTKSQTYKSPLLPFSTPKRRRSRPRRNRKSNGSSYDNTDGNLLTLTTSSPAGNEDQSLSLTLDIHQISKLANSRFQLFLDSSKDAFSDLQTLIALDDNRRVVVSCKKSTMQFVGGVVMIGFVFGFAIRVLLKLGSVLKANRRDQTIHNAANETSMYCTWKVHLPHLQVQQRSGALGGRGEEEIQGRVKVFF</sequence>
<gene>
    <name evidence="4" type="primary">LOC104771448</name>
</gene>
<protein>
    <submittedName>
        <fullName evidence="4">Uncharacterized protein LOC104771448 isoform X1</fullName>
    </submittedName>
</protein>
<dbReference type="Proteomes" id="UP000694864">
    <property type="component" value="Chromosome 20"/>
</dbReference>
<evidence type="ECO:0000256" key="1">
    <source>
        <dbReference type="SAM" id="MobiDB-lite"/>
    </source>
</evidence>
<accession>A0ABM0Y219</accession>
<evidence type="ECO:0000313" key="4">
    <source>
        <dbReference type="RefSeq" id="XP_010494271.1"/>
    </source>
</evidence>
<keyword evidence="2" id="KW-1133">Transmembrane helix</keyword>